<proteinExistence type="predicted"/>
<comment type="caution">
    <text evidence="1">The sequence shown here is derived from an EMBL/GenBank/DDBJ whole genome shotgun (WGS) entry which is preliminary data.</text>
</comment>
<accession>A0ABU3UDQ7</accession>
<dbReference type="RefSeq" id="WP_143604136.1">
    <property type="nucleotide sequence ID" value="NZ_JAPEMK010000001.1"/>
</dbReference>
<protein>
    <submittedName>
        <fullName evidence="1">Uncharacterized protein</fullName>
    </submittedName>
</protein>
<dbReference type="EMBL" id="JARAKF010000001">
    <property type="protein sequence ID" value="MDU8992047.1"/>
    <property type="molecule type" value="Genomic_DNA"/>
</dbReference>
<gene>
    <name evidence="1" type="ORF">PU648_06660</name>
</gene>
<reference evidence="1 2" key="1">
    <citation type="submission" date="2023-02" db="EMBL/GenBank/DDBJ databases">
        <authorList>
            <person name="Maleckis M."/>
        </authorList>
    </citation>
    <scope>NUCLEOTIDE SEQUENCE [LARGE SCALE GENOMIC DNA]</scope>
    <source>
        <strain evidence="1 2">P8-A2</strain>
    </source>
</reference>
<sequence length="98" mass="10637">MTESRVRAGTVGDTTTAERVLEELAKGCPTPPENQIRTAYQSVGVHDRAGWPWPGTIVGWWTSPDGVTTCQVRLSGASAPRWAVYDPDRIILLVQSGT</sequence>
<evidence type="ECO:0000313" key="2">
    <source>
        <dbReference type="Proteomes" id="UP001257627"/>
    </source>
</evidence>
<name>A0ABU3UDQ7_9ACTN</name>
<keyword evidence="2" id="KW-1185">Reference proteome</keyword>
<dbReference type="Proteomes" id="UP001257627">
    <property type="component" value="Unassembled WGS sequence"/>
</dbReference>
<evidence type="ECO:0000313" key="1">
    <source>
        <dbReference type="EMBL" id="MDU8992047.1"/>
    </source>
</evidence>
<organism evidence="1 2">
    <name type="scientific">Streptomyces mirabilis</name>
    <dbReference type="NCBI Taxonomy" id="68239"/>
    <lineage>
        <taxon>Bacteria</taxon>
        <taxon>Bacillati</taxon>
        <taxon>Actinomycetota</taxon>
        <taxon>Actinomycetes</taxon>
        <taxon>Kitasatosporales</taxon>
        <taxon>Streptomycetaceae</taxon>
        <taxon>Streptomyces</taxon>
    </lineage>
</organism>